<dbReference type="EMBL" id="BMNE01000003">
    <property type="protein sequence ID" value="GGN78670.1"/>
    <property type="molecule type" value="Genomic_DNA"/>
</dbReference>
<evidence type="ECO:0000256" key="1">
    <source>
        <dbReference type="SAM" id="MobiDB-lite"/>
    </source>
</evidence>
<keyword evidence="3" id="KW-1185">Reference proteome</keyword>
<evidence type="ECO:0000313" key="3">
    <source>
        <dbReference type="Proteomes" id="UP000658127"/>
    </source>
</evidence>
<sequence>MEEPISRFSSKKKSVAETLSSVPSGAIPTKHAVPVGRRRLSAVAAVRGRTDRLERVVHTVTQLMVR</sequence>
<dbReference type="Proteomes" id="UP000658127">
    <property type="component" value="Unassembled WGS sequence"/>
</dbReference>
<reference evidence="3" key="1">
    <citation type="journal article" date="2019" name="Int. J. Syst. Evol. Microbiol.">
        <title>The Global Catalogue of Microorganisms (GCM) 10K type strain sequencing project: providing services to taxonomists for standard genome sequencing and annotation.</title>
        <authorList>
            <consortium name="The Broad Institute Genomics Platform"/>
            <consortium name="The Broad Institute Genome Sequencing Center for Infectious Disease"/>
            <person name="Wu L."/>
            <person name="Ma J."/>
        </authorList>
    </citation>
    <scope>NUCLEOTIDE SEQUENCE [LARGE SCALE GENOMIC DNA]</scope>
    <source>
        <strain evidence="3">CGMCC 4.7329</strain>
    </source>
</reference>
<gene>
    <name evidence="2" type="ORF">GCM10011610_26480</name>
</gene>
<feature type="region of interest" description="Disordered" evidence="1">
    <location>
        <begin position="1"/>
        <end position="29"/>
    </location>
</feature>
<organism evidence="2 3">
    <name type="scientific">Nocardia rhizosphaerihabitans</name>
    <dbReference type="NCBI Taxonomy" id="1691570"/>
    <lineage>
        <taxon>Bacteria</taxon>
        <taxon>Bacillati</taxon>
        <taxon>Actinomycetota</taxon>
        <taxon>Actinomycetes</taxon>
        <taxon>Mycobacteriales</taxon>
        <taxon>Nocardiaceae</taxon>
        <taxon>Nocardia</taxon>
    </lineage>
</organism>
<accession>A0ABQ2KBM9</accession>
<comment type="caution">
    <text evidence="2">The sequence shown here is derived from an EMBL/GenBank/DDBJ whole genome shotgun (WGS) entry which is preliminary data.</text>
</comment>
<proteinExistence type="predicted"/>
<name>A0ABQ2KBM9_9NOCA</name>
<protein>
    <submittedName>
        <fullName evidence="2">Uncharacterized protein</fullName>
    </submittedName>
</protein>
<evidence type="ECO:0000313" key="2">
    <source>
        <dbReference type="EMBL" id="GGN78670.1"/>
    </source>
</evidence>